<dbReference type="InterPro" id="IPR015421">
    <property type="entry name" value="PyrdxlP-dep_Trfase_major"/>
</dbReference>
<dbReference type="EMBL" id="VXIT01000012">
    <property type="protein sequence ID" value="KAA6409002.1"/>
    <property type="molecule type" value="Genomic_DNA"/>
</dbReference>
<dbReference type="PANTHER" id="PTHR42684:SF3">
    <property type="entry name" value="ADENOSYLMETHIONINE-8-AMINO-7-OXONONANOATE AMINOTRANSFERASE"/>
    <property type="match status" value="1"/>
</dbReference>
<evidence type="ECO:0000313" key="5">
    <source>
        <dbReference type="EMBL" id="KAA6409002.1"/>
    </source>
</evidence>
<reference evidence="5 6" key="1">
    <citation type="submission" date="2019-09" db="EMBL/GenBank/DDBJ databases">
        <title>The hologenome of the rock-dwelling lichen Lasallia pustulata.</title>
        <authorList>
            <person name="Greshake Tzovaras B."/>
            <person name="Segers F."/>
            <person name="Bicker A."/>
            <person name="Dal Grande F."/>
            <person name="Otte J."/>
            <person name="Hankeln T."/>
            <person name="Schmitt I."/>
            <person name="Ebersberger I."/>
        </authorList>
    </citation>
    <scope>NUCLEOTIDE SEQUENCE [LARGE SCALE GENOMIC DNA]</scope>
    <source>
        <strain evidence="5">A1-1</strain>
    </source>
</reference>
<dbReference type="PROSITE" id="PS00600">
    <property type="entry name" value="AA_TRANSFER_CLASS_3"/>
    <property type="match status" value="1"/>
</dbReference>
<dbReference type="InterPro" id="IPR005814">
    <property type="entry name" value="Aminotrans_3"/>
</dbReference>
<dbReference type="InterPro" id="IPR027417">
    <property type="entry name" value="P-loop_NTPase"/>
</dbReference>
<dbReference type="InterPro" id="IPR015422">
    <property type="entry name" value="PyrdxlP-dep_Trfase_small"/>
</dbReference>
<name>A0A5M8PK89_9LECA</name>
<comment type="caution">
    <text evidence="5">The sequence shown here is derived from an EMBL/GenBank/DDBJ whole genome shotgun (WGS) entry which is preliminary data.</text>
</comment>
<sequence length="977" mass="107678">MFLVELGHGQGARASSYIRLAGDAMNSLRDKTYSTEAMEVTKWGVYALYCAWGLHTYQVPAVFQIPSSYDLPDFSIDGHNCLWRFYRDASDKDITERPSFSVIAASQYAQLMRLVHDTIILYYDGHESKVKARDVLKQYQKYLDWQEDLPDDVEDIDDDDRMVPDVLSFAVLFPLPLCAIRCANMLSIQYCAAMGSSIPAVVAFKGAAPGQNGSPPSLDGRLRVAGSRNPTEIPALIHAQLRAAASRLAATLKGAKDRARGYPRTLQETTRITIVYEAFKQAIYFLLNGLLLHAQVGRQGTILLETAGGVHSPTPSGSSQADLYRPLRLPVILVADHRLGGISSSISAFESLRMRGYDIDSVFLFEDAQYQNYEYLRALFGKHGIPTVALRPPPPRQDAVEEDEQTMNKYYGAASTIDDVRDVVSSFAARHQARIENLESMAERAHEKIWYPFTQHQELSPSSIMTIDSAYKDDFQIYKPAASENTTTSSLIQPTFDGSASWWTQGIGHGDPTLSLSAAYAAGRYGHVMFAGGIHEPAISLAELLLKHLANPRLKKVFYSDNGSTGMEVALKMALRAACVRYGWDVGRKDLGILGLKGSYHGDTIGAMDCSEPSTFNKKVEWYRGRGHWFDFPKVMMVKGQWVVQSPLGMEDQLGASTSFSTLAEVYDVESRDKSTAAHQYKKYITSTLERLVHQEGRGLGALMFKPVILGADGMILADPLFQRSLVQVVRENPQLCGHSASSSQLQSTASASSEDWTGVPVIFDEVFTGLYRLGRFSSASFLGVQPDISVHAKLLTGGLVPLCTTLASASVFKAFLGVEKSDALLHGHSYTAHAIGCNVARTAVGMMLDMEKDGAWDEYKRSWVSKPIPGPEHRSDMYRESMNGEVWSSWSKGFVTELSHHEKTEGVIALGSVLAITLRDNSNAGYSSMATSELQQKLRKGSSDASVHSRVLGNVLYLMASQTSKREELLGIERLA</sequence>
<dbReference type="SUPFAM" id="SSF53383">
    <property type="entry name" value="PLP-dependent transferases"/>
    <property type="match status" value="1"/>
</dbReference>
<keyword evidence="4" id="KW-0663">Pyridoxal phosphate</keyword>
<dbReference type="GO" id="GO:0005739">
    <property type="term" value="C:mitochondrion"/>
    <property type="evidence" value="ECO:0007669"/>
    <property type="project" value="UniProtKB-SubCell"/>
</dbReference>
<organism evidence="5 6">
    <name type="scientific">Lasallia pustulata</name>
    <dbReference type="NCBI Taxonomy" id="136370"/>
    <lineage>
        <taxon>Eukaryota</taxon>
        <taxon>Fungi</taxon>
        <taxon>Dikarya</taxon>
        <taxon>Ascomycota</taxon>
        <taxon>Pezizomycotina</taxon>
        <taxon>Lecanoromycetes</taxon>
        <taxon>OSLEUM clade</taxon>
        <taxon>Umbilicariomycetidae</taxon>
        <taxon>Umbilicariales</taxon>
        <taxon>Umbilicariaceae</taxon>
        <taxon>Lasallia</taxon>
    </lineage>
</organism>
<dbReference type="InterPro" id="IPR049704">
    <property type="entry name" value="Aminotrans_3_PPA_site"/>
</dbReference>
<dbReference type="GO" id="GO:0004141">
    <property type="term" value="F:dethiobiotin synthase activity"/>
    <property type="evidence" value="ECO:0007669"/>
    <property type="project" value="TreeGrafter"/>
</dbReference>
<dbReference type="GO" id="GO:0030170">
    <property type="term" value="F:pyridoxal phosphate binding"/>
    <property type="evidence" value="ECO:0007669"/>
    <property type="project" value="InterPro"/>
</dbReference>
<evidence type="ECO:0000256" key="2">
    <source>
        <dbReference type="ARBA" id="ARBA00022576"/>
    </source>
</evidence>
<dbReference type="InterPro" id="IPR015424">
    <property type="entry name" value="PyrdxlP-dep_Trfase"/>
</dbReference>
<accession>A0A5M8PK89</accession>
<keyword evidence="2" id="KW-0032">Aminotransferase</keyword>
<dbReference type="AlphaFoldDB" id="A0A5M8PK89"/>
<dbReference type="Pfam" id="PF00202">
    <property type="entry name" value="Aminotran_3"/>
    <property type="match status" value="2"/>
</dbReference>
<gene>
    <name evidence="5" type="ORF">FRX48_07346</name>
</gene>
<dbReference type="Gene3D" id="3.40.50.300">
    <property type="entry name" value="P-loop containing nucleotide triphosphate hydrolases"/>
    <property type="match status" value="1"/>
</dbReference>
<keyword evidence="3" id="KW-0808">Transferase</keyword>
<dbReference type="Proteomes" id="UP000324767">
    <property type="component" value="Unassembled WGS sequence"/>
</dbReference>
<evidence type="ECO:0000256" key="1">
    <source>
        <dbReference type="ARBA" id="ARBA00004173"/>
    </source>
</evidence>
<protein>
    <submittedName>
        <fullName evidence="5">Dethiobiotin synthase</fullName>
    </submittedName>
</protein>
<dbReference type="GO" id="GO:0009102">
    <property type="term" value="P:biotin biosynthetic process"/>
    <property type="evidence" value="ECO:0007669"/>
    <property type="project" value="TreeGrafter"/>
</dbReference>
<dbReference type="PANTHER" id="PTHR42684">
    <property type="entry name" value="ADENOSYLMETHIONINE-8-AMINO-7-OXONONANOATE AMINOTRANSFERASE"/>
    <property type="match status" value="1"/>
</dbReference>
<dbReference type="Gene3D" id="3.40.640.10">
    <property type="entry name" value="Type I PLP-dependent aspartate aminotransferase-like (Major domain)"/>
    <property type="match status" value="1"/>
</dbReference>
<evidence type="ECO:0000256" key="4">
    <source>
        <dbReference type="ARBA" id="ARBA00022898"/>
    </source>
</evidence>
<dbReference type="Pfam" id="PF13500">
    <property type="entry name" value="AAA_26"/>
    <property type="match status" value="1"/>
</dbReference>
<dbReference type="OrthoDB" id="425114at2759"/>
<dbReference type="SUPFAM" id="SSF52540">
    <property type="entry name" value="P-loop containing nucleoside triphosphate hydrolases"/>
    <property type="match status" value="1"/>
</dbReference>
<evidence type="ECO:0000313" key="6">
    <source>
        <dbReference type="Proteomes" id="UP000324767"/>
    </source>
</evidence>
<dbReference type="FunFam" id="3.90.1150.10:FF:000080">
    <property type="entry name" value="Bifunctional dethiobiotin synthetase/adenosylmethionine-8-amino-7-oxononanoate aminotransferase"/>
    <property type="match status" value="1"/>
</dbReference>
<evidence type="ECO:0000256" key="3">
    <source>
        <dbReference type="ARBA" id="ARBA00022679"/>
    </source>
</evidence>
<dbReference type="CDD" id="cd03109">
    <property type="entry name" value="DTBS"/>
    <property type="match status" value="1"/>
</dbReference>
<dbReference type="GO" id="GO:0004015">
    <property type="term" value="F:adenosylmethionine-8-amino-7-oxononanoate transaminase activity"/>
    <property type="evidence" value="ECO:0007669"/>
    <property type="project" value="TreeGrafter"/>
</dbReference>
<proteinExistence type="predicted"/>
<comment type="subcellular location">
    <subcellularLocation>
        <location evidence="1">Mitochondrion</location>
    </subcellularLocation>
</comment>
<dbReference type="Gene3D" id="3.90.1150.10">
    <property type="entry name" value="Aspartate Aminotransferase, domain 1"/>
    <property type="match status" value="1"/>
</dbReference>